<organism evidence="2 3">
    <name type="scientific">Streptomyces europaeiscabiei</name>
    <dbReference type="NCBI Taxonomy" id="146819"/>
    <lineage>
        <taxon>Bacteria</taxon>
        <taxon>Bacillati</taxon>
        <taxon>Actinomycetota</taxon>
        <taxon>Actinomycetes</taxon>
        <taxon>Kitasatosporales</taxon>
        <taxon>Streptomycetaceae</taxon>
        <taxon>Streptomyces</taxon>
    </lineage>
</organism>
<proteinExistence type="predicted"/>
<dbReference type="Proteomes" id="UP001273589">
    <property type="component" value="Unassembled WGS sequence"/>
</dbReference>
<keyword evidence="1" id="KW-1133">Transmembrane helix</keyword>
<dbReference type="AlphaFoldDB" id="A0AAJ2PLB5"/>
<reference evidence="2" key="1">
    <citation type="journal article" date="2023" name="Microb. Genom.">
        <title>Mesoterricola silvestris gen. nov., sp. nov., Mesoterricola sediminis sp. nov., Geothrix oryzae sp. nov., Geothrix edaphica sp. nov., Geothrix rubra sp. nov., and Geothrix limicola sp. nov., six novel members of Acidobacteriota isolated from soils.</title>
        <authorList>
            <person name="Weisberg A.J."/>
            <person name="Pearce E."/>
            <person name="Kramer C.G."/>
            <person name="Chang J.H."/>
            <person name="Clarke C.R."/>
        </authorList>
    </citation>
    <scope>NUCLEOTIDE SEQUENCE</scope>
    <source>
        <strain evidence="2">ND06-05F</strain>
    </source>
</reference>
<dbReference type="RefSeq" id="WP_319690109.1">
    <property type="nucleotide sequence ID" value="NZ_JARAWN010000028.1"/>
</dbReference>
<keyword evidence="1" id="KW-0812">Transmembrane</keyword>
<evidence type="ECO:0000256" key="1">
    <source>
        <dbReference type="SAM" id="Phobius"/>
    </source>
</evidence>
<gene>
    <name evidence="2" type="ORF">PV367_07330</name>
</gene>
<dbReference type="EMBL" id="JARAWN010000028">
    <property type="protein sequence ID" value="MDX3129612.1"/>
    <property type="molecule type" value="Genomic_DNA"/>
</dbReference>
<comment type="caution">
    <text evidence="2">The sequence shown here is derived from an EMBL/GenBank/DDBJ whole genome shotgun (WGS) entry which is preliminary data.</text>
</comment>
<feature type="transmembrane region" description="Helical" evidence="1">
    <location>
        <begin position="30"/>
        <end position="50"/>
    </location>
</feature>
<name>A0AAJ2PLB5_9ACTN</name>
<accession>A0AAJ2PLB5</accession>
<evidence type="ECO:0000313" key="3">
    <source>
        <dbReference type="Proteomes" id="UP001273589"/>
    </source>
</evidence>
<sequence>MSAASSQPSDVLKRVWAWTRRRSHAMLSSALRGAAYASGAGIVGLVFWWIQQKL</sequence>
<protein>
    <submittedName>
        <fullName evidence="2">Uncharacterized protein</fullName>
    </submittedName>
</protein>
<evidence type="ECO:0000313" key="2">
    <source>
        <dbReference type="EMBL" id="MDX3129612.1"/>
    </source>
</evidence>
<keyword evidence="1" id="KW-0472">Membrane</keyword>